<reference evidence="2" key="1">
    <citation type="journal article" date="2022" name="J Glob Antimicrob Resist">
        <title>Comparative analysis of IMP-4- and OXA-58-containing plasmids of three carbapenemase-producing Acinetobacter ursingii strains in the Netherlands.</title>
        <authorList>
            <person name="Hendrickx A.P.A."/>
            <person name="Schade R.P."/>
            <person name="Landman F."/>
            <person name="Bosch T."/>
            <person name="Schouls L.M."/>
            <person name="van Dijk K."/>
        </authorList>
    </citation>
    <scope>NUCLEOTIDE SEQUENCE</scope>
    <source>
        <strain evidence="2">RIVM_C010559</strain>
    </source>
</reference>
<dbReference type="PANTHER" id="PTHR22916:SF3">
    <property type="entry name" value="UDP-GLCNAC:BETAGAL BETA-1,3-N-ACETYLGLUCOSAMINYLTRANSFERASE-LIKE PROTEIN 1"/>
    <property type="match status" value="1"/>
</dbReference>
<dbReference type="EMBL" id="CP089051">
    <property type="protein sequence ID" value="UYF71633.1"/>
    <property type="molecule type" value="Genomic_DNA"/>
</dbReference>
<evidence type="ECO:0000313" key="3">
    <source>
        <dbReference type="Proteomes" id="UP001164064"/>
    </source>
</evidence>
<accession>A0AA46NC69</accession>
<keyword evidence="2" id="KW-0328">Glycosyltransferase</keyword>
<dbReference type="EC" id="2.4.-.-" evidence="2"/>
<dbReference type="AlphaFoldDB" id="A0AA46NC69"/>
<dbReference type="GO" id="GO:0016758">
    <property type="term" value="F:hexosyltransferase activity"/>
    <property type="evidence" value="ECO:0007669"/>
    <property type="project" value="UniProtKB-ARBA"/>
</dbReference>
<evidence type="ECO:0000313" key="2">
    <source>
        <dbReference type="EMBL" id="UYF71633.1"/>
    </source>
</evidence>
<dbReference type="Pfam" id="PF00535">
    <property type="entry name" value="Glycos_transf_2"/>
    <property type="match status" value="1"/>
</dbReference>
<organism evidence="2 3">
    <name type="scientific">Acinetobacter ursingii</name>
    <dbReference type="NCBI Taxonomy" id="108980"/>
    <lineage>
        <taxon>Bacteria</taxon>
        <taxon>Pseudomonadati</taxon>
        <taxon>Pseudomonadota</taxon>
        <taxon>Gammaproteobacteria</taxon>
        <taxon>Moraxellales</taxon>
        <taxon>Moraxellaceae</taxon>
        <taxon>Acinetobacter</taxon>
    </lineage>
</organism>
<dbReference type="Proteomes" id="UP001164064">
    <property type="component" value="Chromosome"/>
</dbReference>
<dbReference type="RefSeq" id="WP_262450230.1">
    <property type="nucleotide sequence ID" value="NZ_CP089051.1"/>
</dbReference>
<dbReference type="SUPFAM" id="SSF53448">
    <property type="entry name" value="Nucleotide-diphospho-sugar transferases"/>
    <property type="match status" value="1"/>
</dbReference>
<gene>
    <name evidence="2" type="ORF">LSO60_15650</name>
</gene>
<protein>
    <submittedName>
        <fullName evidence="2">Glycosyltransferase</fullName>
        <ecNumber evidence="2">2.4.-.-</ecNumber>
    </submittedName>
</protein>
<name>A0AA46NC69_9GAMM</name>
<feature type="domain" description="Glycosyltransferase 2-like" evidence="1">
    <location>
        <begin position="17"/>
        <end position="161"/>
    </location>
</feature>
<dbReference type="InterPro" id="IPR029044">
    <property type="entry name" value="Nucleotide-diphossugar_trans"/>
</dbReference>
<proteinExistence type="predicted"/>
<sequence>MKQEVQEITNMVNFLVSVLIPVYNVEKFVEDALLSICNQTYKNLEIIIVDDYSSDNTYEIVKSIATNDSRIKLFKNDKNLKIVKTLNFALEQAKGEFIARMDGDDISYPDRIKHQLEFLLENPQYDLVGCHVDTIDENGRKIGSLKLPISKKSIDKNIFLSSPVLHIWLARTSVYKKLKGYREVPGAEDYDFLLRMHTNNFRFTNLDSFEYAVRIRDGNTTSTIGFSQRLMSNYTVELYKERVLSGKDSFSSDNVVFYLKKYSKYERSFEKSNVYLKQAILYKSNRKYIKMLFCLVAASFKSKFQFQYLMRRFLFKFIS</sequence>
<dbReference type="PANTHER" id="PTHR22916">
    <property type="entry name" value="GLYCOSYLTRANSFERASE"/>
    <property type="match status" value="1"/>
</dbReference>
<dbReference type="InterPro" id="IPR001173">
    <property type="entry name" value="Glyco_trans_2-like"/>
</dbReference>
<dbReference type="Gene3D" id="3.90.550.10">
    <property type="entry name" value="Spore Coat Polysaccharide Biosynthesis Protein SpsA, Chain A"/>
    <property type="match status" value="1"/>
</dbReference>
<keyword evidence="2" id="KW-0808">Transferase</keyword>
<evidence type="ECO:0000259" key="1">
    <source>
        <dbReference type="Pfam" id="PF00535"/>
    </source>
</evidence>